<evidence type="ECO:0000259" key="2">
    <source>
        <dbReference type="Pfam" id="PF04413"/>
    </source>
</evidence>
<proteinExistence type="predicted"/>
<organism evidence="3">
    <name type="scientific">marine metagenome</name>
    <dbReference type="NCBI Taxonomy" id="408172"/>
    <lineage>
        <taxon>unclassified sequences</taxon>
        <taxon>metagenomes</taxon>
        <taxon>ecological metagenomes</taxon>
    </lineage>
</organism>
<gene>
    <name evidence="3" type="ORF">METZ01_LOCUS247188</name>
</gene>
<dbReference type="PANTHER" id="PTHR42755:SF1">
    <property type="entry name" value="3-DEOXY-D-MANNO-OCTULOSONIC ACID TRANSFERASE, MITOCHONDRIAL-RELATED"/>
    <property type="match status" value="1"/>
</dbReference>
<feature type="domain" description="3-deoxy-D-manno-octulosonic-acid transferase N-terminal" evidence="2">
    <location>
        <begin position="1"/>
        <end position="126"/>
    </location>
</feature>
<dbReference type="GO" id="GO:0016740">
    <property type="term" value="F:transferase activity"/>
    <property type="evidence" value="ECO:0007669"/>
    <property type="project" value="UniProtKB-KW"/>
</dbReference>
<name>A0A382I3T9_9ZZZZ</name>
<protein>
    <recommendedName>
        <fullName evidence="2">3-deoxy-D-manno-octulosonic-acid transferase N-terminal domain-containing protein</fullName>
    </recommendedName>
</protein>
<reference evidence="3" key="1">
    <citation type="submission" date="2018-05" db="EMBL/GenBank/DDBJ databases">
        <authorList>
            <person name="Lanie J.A."/>
            <person name="Ng W.-L."/>
            <person name="Kazmierczak K.M."/>
            <person name="Andrzejewski T.M."/>
            <person name="Davidsen T.M."/>
            <person name="Wayne K.J."/>
            <person name="Tettelin H."/>
            <person name="Glass J.I."/>
            <person name="Rusch D."/>
            <person name="Podicherti R."/>
            <person name="Tsui H.-C.T."/>
            <person name="Winkler M.E."/>
        </authorList>
    </citation>
    <scope>NUCLEOTIDE SEQUENCE</scope>
</reference>
<dbReference type="InterPro" id="IPR038107">
    <property type="entry name" value="Glycos_transf_N_sf"/>
</dbReference>
<dbReference type="GO" id="GO:0005886">
    <property type="term" value="C:plasma membrane"/>
    <property type="evidence" value="ECO:0007669"/>
    <property type="project" value="TreeGrafter"/>
</dbReference>
<sequence>TSSTLSSSNILKKLTFKKTIHQFFPIDGNYFCKKFLNYWKPNAVFFVESEIWPNFLINIKKKNIPLILLNARITKRSYRKWKKISEFGKMIFECFSVALAQNNETKKYLSLLGVKKIKLLGNLKFSETKIKIKKTSNENLKHFFSSKKIWCASSTHNNEELLSIYAHKKLKKKFKNLLTIIIPRHINRVETIYEDIKNLGLVTHLHSSKNKIKKNTEIYLVDTYGETETFFKLCKIVFLGGSMIKHGGQNPLEPARLGCKILHGSHIYNFNEIYSLLDKNKISIKVNNLAHLVSQLRIILKKNVSSEKLIYNLKKLGNAILYSSLIEIKKFIKQSEVKKT</sequence>
<evidence type="ECO:0000256" key="1">
    <source>
        <dbReference type="ARBA" id="ARBA00022679"/>
    </source>
</evidence>
<accession>A0A382I3T9</accession>
<dbReference type="PANTHER" id="PTHR42755">
    <property type="entry name" value="3-DEOXY-MANNO-OCTULOSONATE CYTIDYLYLTRANSFERASE"/>
    <property type="match status" value="1"/>
</dbReference>
<dbReference type="GO" id="GO:0009245">
    <property type="term" value="P:lipid A biosynthetic process"/>
    <property type="evidence" value="ECO:0007669"/>
    <property type="project" value="TreeGrafter"/>
</dbReference>
<dbReference type="InterPro" id="IPR039901">
    <property type="entry name" value="Kdotransferase"/>
</dbReference>
<dbReference type="AlphaFoldDB" id="A0A382I3T9"/>
<dbReference type="Gene3D" id="3.40.50.2000">
    <property type="entry name" value="Glycogen Phosphorylase B"/>
    <property type="match status" value="1"/>
</dbReference>
<feature type="non-terminal residue" evidence="3">
    <location>
        <position position="1"/>
    </location>
</feature>
<keyword evidence="1" id="KW-0808">Transferase</keyword>
<dbReference type="Gene3D" id="3.40.50.11720">
    <property type="entry name" value="3-Deoxy-D-manno-octulosonic-acid transferase, N-terminal domain"/>
    <property type="match status" value="1"/>
</dbReference>
<dbReference type="EMBL" id="UINC01065063">
    <property type="protein sequence ID" value="SVB94334.1"/>
    <property type="molecule type" value="Genomic_DNA"/>
</dbReference>
<dbReference type="Pfam" id="PF04413">
    <property type="entry name" value="Glycos_transf_N"/>
    <property type="match status" value="1"/>
</dbReference>
<evidence type="ECO:0000313" key="3">
    <source>
        <dbReference type="EMBL" id="SVB94334.1"/>
    </source>
</evidence>
<dbReference type="InterPro" id="IPR007507">
    <property type="entry name" value="Glycos_transf_N"/>
</dbReference>